<dbReference type="Gene3D" id="3.40.190.10">
    <property type="entry name" value="Periplasmic binding protein-like II"/>
    <property type="match status" value="2"/>
</dbReference>
<evidence type="ECO:0000313" key="7">
    <source>
        <dbReference type="Proteomes" id="UP000631791"/>
    </source>
</evidence>
<comment type="caution">
    <text evidence="6">The sequence shown here is derived from an EMBL/GenBank/DDBJ whole genome shotgun (WGS) entry which is preliminary data.</text>
</comment>
<dbReference type="SUPFAM" id="SSF46785">
    <property type="entry name" value="Winged helix' DNA-binding domain"/>
    <property type="match status" value="1"/>
</dbReference>
<comment type="similarity">
    <text evidence="1">Belongs to the LysR transcriptional regulatory family.</text>
</comment>
<dbReference type="Proteomes" id="UP000631791">
    <property type="component" value="Unassembled WGS sequence"/>
</dbReference>
<proteinExistence type="inferred from homology"/>
<keyword evidence="7" id="KW-1185">Reference proteome</keyword>
<dbReference type="EMBL" id="JADOTY010000001">
    <property type="protein sequence ID" value="MBG6105382.1"/>
    <property type="molecule type" value="Genomic_DNA"/>
</dbReference>
<sequence>MDVMVSVLGFMVGFSGHRYSNVQYLVRGHPYPRDMEPELRHLRYFVAVAEELHFGRAAVRLRMAQPPLSQQIRQLEAMIGTPLFVRTSRSVALTPAGEAYLDRCRRVLATVADDVHEAGRIGRGEQGRFDIGFVSSAIQLGLAGPIRRFRERHPAVHLRLHEAYTAHIVDRLLNGEVDLGVVRDADDRDDLVGTTFATESFVAVLPADHPHAGDLAIDAAVLRDDPFVFFPRVAGERAYQRNLRPCLEAGYTPNIVQDATSWATVAHLVAAGLGVTIAPASISAVVPASVGVLPLTGTEATTEVQILRRRQDDRITSTGFEAAGPAS</sequence>
<keyword evidence="3 6" id="KW-0238">DNA-binding</keyword>
<dbReference type="Pfam" id="PF03466">
    <property type="entry name" value="LysR_substrate"/>
    <property type="match status" value="1"/>
</dbReference>
<gene>
    <name evidence="6" type="ORF">IW249_005796</name>
</gene>
<dbReference type="CDD" id="cd08414">
    <property type="entry name" value="PBP2_LTTR_aromatics_like"/>
    <property type="match status" value="1"/>
</dbReference>
<evidence type="ECO:0000256" key="4">
    <source>
        <dbReference type="ARBA" id="ARBA00023163"/>
    </source>
</evidence>
<dbReference type="RefSeq" id="WP_196923690.1">
    <property type="nucleotide sequence ID" value="NZ_JADOTY010000001.1"/>
</dbReference>
<reference evidence="6 7" key="1">
    <citation type="submission" date="2020-11" db="EMBL/GenBank/DDBJ databases">
        <title>Sequencing the genomes of 1000 actinobacteria strains.</title>
        <authorList>
            <person name="Klenk H.-P."/>
        </authorList>
    </citation>
    <scope>NUCLEOTIDE SEQUENCE [LARGE SCALE GENOMIC DNA]</scope>
    <source>
        <strain evidence="6 7">DSM 101695</strain>
    </source>
</reference>
<keyword evidence="4" id="KW-0804">Transcription</keyword>
<name>A0ABS0K9R0_9ACTN</name>
<dbReference type="SUPFAM" id="SSF53850">
    <property type="entry name" value="Periplasmic binding protein-like II"/>
    <property type="match status" value="1"/>
</dbReference>
<protein>
    <submittedName>
        <fullName evidence="6">DNA-binding transcriptional LysR family regulator</fullName>
    </submittedName>
</protein>
<dbReference type="InterPro" id="IPR036388">
    <property type="entry name" value="WH-like_DNA-bd_sf"/>
</dbReference>
<evidence type="ECO:0000256" key="1">
    <source>
        <dbReference type="ARBA" id="ARBA00009437"/>
    </source>
</evidence>
<evidence type="ECO:0000259" key="5">
    <source>
        <dbReference type="PROSITE" id="PS50931"/>
    </source>
</evidence>
<dbReference type="PRINTS" id="PR00039">
    <property type="entry name" value="HTHLYSR"/>
</dbReference>
<dbReference type="InterPro" id="IPR005119">
    <property type="entry name" value="LysR_subst-bd"/>
</dbReference>
<dbReference type="Gene3D" id="1.10.10.10">
    <property type="entry name" value="Winged helix-like DNA-binding domain superfamily/Winged helix DNA-binding domain"/>
    <property type="match status" value="1"/>
</dbReference>
<evidence type="ECO:0000313" key="6">
    <source>
        <dbReference type="EMBL" id="MBG6105382.1"/>
    </source>
</evidence>
<evidence type="ECO:0000256" key="3">
    <source>
        <dbReference type="ARBA" id="ARBA00023125"/>
    </source>
</evidence>
<evidence type="ECO:0000256" key="2">
    <source>
        <dbReference type="ARBA" id="ARBA00023015"/>
    </source>
</evidence>
<keyword evidence="2" id="KW-0805">Transcription regulation</keyword>
<dbReference type="Pfam" id="PF00126">
    <property type="entry name" value="HTH_1"/>
    <property type="match status" value="1"/>
</dbReference>
<dbReference type="InterPro" id="IPR036390">
    <property type="entry name" value="WH_DNA-bd_sf"/>
</dbReference>
<dbReference type="PROSITE" id="PS50931">
    <property type="entry name" value="HTH_LYSR"/>
    <property type="match status" value="1"/>
</dbReference>
<organism evidence="6 7">
    <name type="scientific">Micromonospora vinacea</name>
    <dbReference type="NCBI Taxonomy" id="709878"/>
    <lineage>
        <taxon>Bacteria</taxon>
        <taxon>Bacillati</taxon>
        <taxon>Actinomycetota</taxon>
        <taxon>Actinomycetes</taxon>
        <taxon>Micromonosporales</taxon>
        <taxon>Micromonosporaceae</taxon>
        <taxon>Micromonospora</taxon>
    </lineage>
</organism>
<dbReference type="InterPro" id="IPR000847">
    <property type="entry name" value="LysR_HTH_N"/>
</dbReference>
<accession>A0ABS0K9R0</accession>
<dbReference type="PANTHER" id="PTHR30346">
    <property type="entry name" value="TRANSCRIPTIONAL DUAL REGULATOR HCAR-RELATED"/>
    <property type="match status" value="1"/>
</dbReference>
<dbReference type="GO" id="GO:0003677">
    <property type="term" value="F:DNA binding"/>
    <property type="evidence" value="ECO:0007669"/>
    <property type="project" value="UniProtKB-KW"/>
</dbReference>
<dbReference type="PANTHER" id="PTHR30346:SF30">
    <property type="entry name" value="SMALL NEUTRAL PROTEASE REGULATORY PROTEIN"/>
    <property type="match status" value="1"/>
</dbReference>
<feature type="domain" description="HTH lysR-type" evidence="5">
    <location>
        <begin position="37"/>
        <end position="94"/>
    </location>
</feature>